<name>A0A815KYL1_9BILA</name>
<accession>A0A815KYL1</accession>
<dbReference type="EMBL" id="CAJNOT010001581">
    <property type="protein sequence ID" value="CAF1221124.1"/>
    <property type="molecule type" value="Genomic_DNA"/>
</dbReference>
<dbReference type="Proteomes" id="UP000663854">
    <property type="component" value="Unassembled WGS sequence"/>
</dbReference>
<comment type="caution">
    <text evidence="7">The sequence shown here is derived from an EMBL/GenBank/DDBJ whole genome shotgun (WGS) entry which is preliminary data.</text>
</comment>
<organism evidence="7 8">
    <name type="scientific">Rotaria sordida</name>
    <dbReference type="NCBI Taxonomy" id="392033"/>
    <lineage>
        <taxon>Eukaryota</taxon>
        <taxon>Metazoa</taxon>
        <taxon>Spiralia</taxon>
        <taxon>Gnathifera</taxon>
        <taxon>Rotifera</taxon>
        <taxon>Eurotatoria</taxon>
        <taxon>Bdelloidea</taxon>
        <taxon>Philodinida</taxon>
        <taxon>Philodinidae</taxon>
        <taxon>Rotaria</taxon>
    </lineage>
</organism>
<proteinExistence type="predicted"/>
<evidence type="ECO:0000313" key="6">
    <source>
        <dbReference type="EMBL" id="CAF1221124.1"/>
    </source>
</evidence>
<evidence type="ECO:0000313" key="7">
    <source>
        <dbReference type="EMBL" id="CAF1396129.1"/>
    </source>
</evidence>
<keyword evidence="8" id="KW-1185">Reference proteome</keyword>
<evidence type="ECO:0000259" key="3">
    <source>
        <dbReference type="PROSITE" id="PS50157"/>
    </source>
</evidence>
<feature type="compositionally biased region" description="Low complexity" evidence="2">
    <location>
        <begin position="51"/>
        <end position="71"/>
    </location>
</feature>
<dbReference type="Proteomes" id="UP000663882">
    <property type="component" value="Unassembled WGS sequence"/>
</dbReference>
<keyword evidence="1" id="KW-0479">Metal-binding</keyword>
<dbReference type="AlphaFoldDB" id="A0A815KYL1"/>
<feature type="compositionally biased region" description="Low complexity" evidence="2">
    <location>
        <begin position="31"/>
        <end position="43"/>
    </location>
</feature>
<dbReference type="PROSITE" id="PS50157">
    <property type="entry name" value="ZINC_FINGER_C2H2_2"/>
    <property type="match status" value="1"/>
</dbReference>
<feature type="compositionally biased region" description="Low complexity" evidence="2">
    <location>
        <begin position="13"/>
        <end position="24"/>
    </location>
</feature>
<evidence type="ECO:0000313" key="4">
    <source>
        <dbReference type="EMBL" id="CAF0864212.1"/>
    </source>
</evidence>
<evidence type="ECO:0000313" key="8">
    <source>
        <dbReference type="Proteomes" id="UP000663870"/>
    </source>
</evidence>
<reference evidence="7" key="1">
    <citation type="submission" date="2021-02" db="EMBL/GenBank/DDBJ databases">
        <authorList>
            <person name="Nowell W R."/>
        </authorList>
    </citation>
    <scope>NUCLEOTIDE SEQUENCE</scope>
</reference>
<evidence type="ECO:0000256" key="1">
    <source>
        <dbReference type="PROSITE-ProRule" id="PRU00042"/>
    </source>
</evidence>
<feature type="region of interest" description="Disordered" evidence="2">
    <location>
        <begin position="1"/>
        <end position="84"/>
    </location>
</feature>
<dbReference type="Proteomes" id="UP000663870">
    <property type="component" value="Unassembled WGS sequence"/>
</dbReference>
<sequence length="173" mass="19905">MIQIPKAIETKSNTINQMNNNNNNDSEISNKQQQQPQQQQTQKPLKKPNHQSNSINNKSSKSSLKISKQQNRPNPIQKQTSTKPTCTRCGFTQLMDITHHEFPKQQGLVFECLSCGNSSIRSNVSADERQRRLAKVAADHLNKVECQFCHRMFHSHNDYLMHLRNDHASNKPM</sequence>
<dbReference type="PROSITE" id="PS00028">
    <property type="entry name" value="ZINC_FINGER_C2H2_1"/>
    <property type="match status" value="1"/>
</dbReference>
<dbReference type="EMBL" id="CAJNOL010001641">
    <property type="protein sequence ID" value="CAF1396129.1"/>
    <property type="molecule type" value="Genomic_DNA"/>
</dbReference>
<keyword evidence="1" id="KW-0863">Zinc-finger</keyword>
<dbReference type="EMBL" id="CAJNOO010000668">
    <property type="protein sequence ID" value="CAF1006426.1"/>
    <property type="molecule type" value="Genomic_DNA"/>
</dbReference>
<evidence type="ECO:0000256" key="2">
    <source>
        <dbReference type="SAM" id="MobiDB-lite"/>
    </source>
</evidence>
<dbReference type="OrthoDB" id="10037568at2759"/>
<feature type="compositionally biased region" description="Polar residues" evidence="2">
    <location>
        <begin position="72"/>
        <end position="84"/>
    </location>
</feature>
<dbReference type="EMBL" id="CAJNOH010000097">
    <property type="protein sequence ID" value="CAF0864212.1"/>
    <property type="molecule type" value="Genomic_DNA"/>
</dbReference>
<feature type="domain" description="C2H2-type" evidence="3">
    <location>
        <begin position="144"/>
        <end position="172"/>
    </location>
</feature>
<dbReference type="InterPro" id="IPR013087">
    <property type="entry name" value="Znf_C2H2_type"/>
</dbReference>
<dbReference type="Proteomes" id="UP000663864">
    <property type="component" value="Unassembled WGS sequence"/>
</dbReference>
<protein>
    <recommendedName>
        <fullName evidence="3">C2H2-type domain-containing protein</fullName>
    </recommendedName>
</protein>
<keyword evidence="1" id="KW-0862">Zinc</keyword>
<evidence type="ECO:0000313" key="5">
    <source>
        <dbReference type="EMBL" id="CAF1006426.1"/>
    </source>
</evidence>
<gene>
    <name evidence="7" type="ORF">JXQ802_LOCUS34470</name>
    <name evidence="4" type="ORF">PYM288_LOCUS7713</name>
    <name evidence="5" type="ORF">RFH988_LOCUS14442</name>
    <name evidence="6" type="ORF">ZHD862_LOCUS23873</name>
</gene>
<dbReference type="GO" id="GO:0008270">
    <property type="term" value="F:zinc ion binding"/>
    <property type="evidence" value="ECO:0007669"/>
    <property type="project" value="UniProtKB-KW"/>
</dbReference>